<dbReference type="AlphaFoldDB" id="A0A1I1Y3A8"/>
<feature type="domain" description="ABC transporter" evidence="11">
    <location>
        <begin position="40"/>
        <end position="279"/>
    </location>
</feature>
<evidence type="ECO:0000256" key="4">
    <source>
        <dbReference type="ARBA" id="ARBA00022519"/>
    </source>
</evidence>
<reference evidence="14" key="1">
    <citation type="submission" date="2016-10" db="EMBL/GenBank/DDBJ databases">
        <authorList>
            <person name="Varghese N."/>
            <person name="Submissions S."/>
        </authorList>
    </citation>
    <scope>NUCLEOTIDE SEQUENCE [LARGE SCALE GENOMIC DNA]</scope>
    <source>
        <strain evidence="14">DSM 45004</strain>
    </source>
</reference>
<accession>A0A1I1Y3A8</accession>
<feature type="region of interest" description="Disordered" evidence="10">
    <location>
        <begin position="1"/>
        <end position="43"/>
    </location>
</feature>
<evidence type="ECO:0000256" key="8">
    <source>
        <dbReference type="ARBA" id="ARBA00023136"/>
    </source>
</evidence>
<dbReference type="InterPro" id="IPR003439">
    <property type="entry name" value="ABC_transporter-like_ATP-bd"/>
</dbReference>
<dbReference type="SUPFAM" id="SSF52540">
    <property type="entry name" value="P-loop containing nucleoside triphosphate hydrolases"/>
    <property type="match status" value="1"/>
</dbReference>
<name>A0A1I1Y3A8_9ACTN</name>
<evidence type="ECO:0000256" key="7">
    <source>
        <dbReference type="ARBA" id="ARBA00022967"/>
    </source>
</evidence>
<dbReference type="GO" id="GO:0005524">
    <property type="term" value="F:ATP binding"/>
    <property type="evidence" value="ECO:0007669"/>
    <property type="project" value="UniProtKB-KW"/>
</dbReference>
<dbReference type="Pfam" id="PF03459">
    <property type="entry name" value="TOBE"/>
    <property type="match status" value="1"/>
</dbReference>
<dbReference type="GO" id="GO:0016887">
    <property type="term" value="F:ATP hydrolysis activity"/>
    <property type="evidence" value="ECO:0007669"/>
    <property type="project" value="InterPro"/>
</dbReference>
<feature type="compositionally biased region" description="Basic and acidic residues" evidence="10">
    <location>
        <begin position="1"/>
        <end position="12"/>
    </location>
</feature>
<dbReference type="PROSITE" id="PS50893">
    <property type="entry name" value="ABC_TRANSPORTER_2"/>
    <property type="match status" value="1"/>
</dbReference>
<evidence type="ECO:0000313" key="14">
    <source>
        <dbReference type="Proteomes" id="UP000198716"/>
    </source>
</evidence>
<evidence type="ECO:0000313" key="13">
    <source>
        <dbReference type="EMBL" id="SFE13909.1"/>
    </source>
</evidence>
<dbReference type="GO" id="GO:0015689">
    <property type="term" value="P:molybdate ion transport"/>
    <property type="evidence" value="ECO:0007669"/>
    <property type="project" value="InterPro"/>
</dbReference>
<sequence>MPDRIDGPDRTDGSGPTDGSELAGYATVPYPANPPGGGEAREESGLVAEVRLRRGDFTLELACRVPPGEVLAVLGPNGAGKSTLLTALTGSVRPEHGGIRLADHTWLDTRRRIDVPTHRRGVGLLAQRAMLFPHLTALDNVAFGIRASGVRRKPARRAALEWLRRTETGDLGDREPSELSGGQAQRVALARALAAEPELLLLDEPLSALDVAAAPAMRGLLHRVLGQQRRPCVLVTHDVLDAVVLADRVLVLDRGAVVEQGSTHRVLSRPRTAFTARIAGLNLITGTATGETVRTPRGRALHGSVVEPTTPGEPAAAVFPPTAVAVHPHAPEGSPRNAIPVRVVGMEPRGDAIRLRGETDSPDSEAALAADITPAAVAELGLRIGDEVFFAVKATEVAIHPVSGG</sequence>
<evidence type="ECO:0000256" key="3">
    <source>
        <dbReference type="ARBA" id="ARBA00022505"/>
    </source>
</evidence>
<dbReference type="InterPro" id="IPR005116">
    <property type="entry name" value="Transp-assoc_OB_typ1"/>
</dbReference>
<dbReference type="InterPro" id="IPR050093">
    <property type="entry name" value="ABC_SmlMolc_Importer"/>
</dbReference>
<keyword evidence="6 13" id="KW-0067">ATP-binding</keyword>
<dbReference type="InterPro" id="IPR017871">
    <property type="entry name" value="ABC_transporter-like_CS"/>
</dbReference>
<dbReference type="InterPro" id="IPR008995">
    <property type="entry name" value="Mo/tungstate-bd_C_term_dom"/>
</dbReference>
<keyword evidence="3 9" id="KW-0500">Molybdenum</keyword>
<evidence type="ECO:0000256" key="9">
    <source>
        <dbReference type="PROSITE-ProRule" id="PRU01213"/>
    </source>
</evidence>
<organism evidence="13 14">
    <name type="scientific">Actinopolyspora alba</name>
    <dbReference type="NCBI Taxonomy" id="673379"/>
    <lineage>
        <taxon>Bacteria</taxon>
        <taxon>Bacillati</taxon>
        <taxon>Actinomycetota</taxon>
        <taxon>Actinomycetes</taxon>
        <taxon>Actinopolysporales</taxon>
        <taxon>Actinopolysporaceae</taxon>
        <taxon>Actinopolyspora</taxon>
        <taxon>Actinopolyspora alba group</taxon>
    </lineage>
</organism>
<keyword evidence="5" id="KW-0547">Nucleotide-binding</keyword>
<feature type="domain" description="Mop" evidence="12">
    <location>
        <begin position="332"/>
        <end position="401"/>
    </location>
</feature>
<dbReference type="PANTHER" id="PTHR42781:SF1">
    <property type="entry name" value="THIAMINE IMPORT ATP-BINDING PROTEIN THIQ"/>
    <property type="match status" value="1"/>
</dbReference>
<keyword evidence="1" id="KW-0813">Transport</keyword>
<evidence type="ECO:0000256" key="2">
    <source>
        <dbReference type="ARBA" id="ARBA00022475"/>
    </source>
</evidence>
<dbReference type="PROSITE" id="PS51866">
    <property type="entry name" value="MOP"/>
    <property type="match status" value="1"/>
</dbReference>
<dbReference type="Pfam" id="PF00005">
    <property type="entry name" value="ABC_tran"/>
    <property type="match status" value="1"/>
</dbReference>
<dbReference type="InterPro" id="IPR027417">
    <property type="entry name" value="P-loop_NTPase"/>
</dbReference>
<evidence type="ECO:0000259" key="12">
    <source>
        <dbReference type="PROSITE" id="PS51866"/>
    </source>
</evidence>
<protein>
    <submittedName>
        <fullName evidence="13">Molybdate transport system ATP-binding protein</fullName>
    </submittedName>
</protein>
<dbReference type="Proteomes" id="UP000198716">
    <property type="component" value="Unassembled WGS sequence"/>
</dbReference>
<evidence type="ECO:0000256" key="6">
    <source>
        <dbReference type="ARBA" id="ARBA00022840"/>
    </source>
</evidence>
<keyword evidence="4" id="KW-0997">Cell inner membrane</keyword>
<dbReference type="SMART" id="SM00382">
    <property type="entry name" value="AAA"/>
    <property type="match status" value="1"/>
</dbReference>
<evidence type="ECO:0000256" key="1">
    <source>
        <dbReference type="ARBA" id="ARBA00022448"/>
    </source>
</evidence>
<evidence type="ECO:0000259" key="11">
    <source>
        <dbReference type="PROSITE" id="PS50893"/>
    </source>
</evidence>
<keyword evidence="2" id="KW-1003">Cell membrane</keyword>
<keyword evidence="7" id="KW-1278">Translocase</keyword>
<evidence type="ECO:0000256" key="10">
    <source>
        <dbReference type="SAM" id="MobiDB-lite"/>
    </source>
</evidence>
<dbReference type="PANTHER" id="PTHR42781">
    <property type="entry name" value="SPERMIDINE/PUTRESCINE IMPORT ATP-BINDING PROTEIN POTA"/>
    <property type="match status" value="1"/>
</dbReference>
<dbReference type="PROSITE" id="PS00211">
    <property type="entry name" value="ABC_TRANSPORTER_1"/>
    <property type="match status" value="1"/>
</dbReference>
<dbReference type="InterPro" id="IPR004606">
    <property type="entry name" value="Mop_domain"/>
</dbReference>
<evidence type="ECO:0000256" key="5">
    <source>
        <dbReference type="ARBA" id="ARBA00022741"/>
    </source>
</evidence>
<proteinExistence type="predicted"/>
<dbReference type="InterPro" id="IPR003593">
    <property type="entry name" value="AAA+_ATPase"/>
</dbReference>
<keyword evidence="14" id="KW-1185">Reference proteome</keyword>
<dbReference type="Gene3D" id="2.40.50.100">
    <property type="match status" value="1"/>
</dbReference>
<dbReference type="SUPFAM" id="SSF50331">
    <property type="entry name" value="MOP-like"/>
    <property type="match status" value="1"/>
</dbReference>
<gene>
    <name evidence="13" type="ORF">SAMN04487819_108132</name>
</gene>
<keyword evidence="8" id="KW-0472">Membrane</keyword>
<dbReference type="EMBL" id="FOMZ01000008">
    <property type="protein sequence ID" value="SFE13909.1"/>
    <property type="molecule type" value="Genomic_DNA"/>
</dbReference>
<dbReference type="Gene3D" id="3.40.50.300">
    <property type="entry name" value="P-loop containing nucleotide triphosphate hydrolases"/>
    <property type="match status" value="1"/>
</dbReference>